<keyword evidence="1" id="KW-0001">2Fe-2S</keyword>
<reference evidence="7 8" key="1">
    <citation type="journal article" date="2006" name="Science">
        <title>Genome of rice cluster I archaea -- the key methane producers in the rice rhizosphere.</title>
        <authorList>
            <person name="Erkel C."/>
            <person name="Kube M."/>
            <person name="Reinhardt R."/>
            <person name="Liesack W."/>
        </authorList>
    </citation>
    <scope>NUCLEOTIDE SEQUENCE [LARGE SCALE GENOMIC DNA]</scope>
    <source>
        <strain evidence="8">DSM 22066 / NBRC 105507 / MRE50</strain>
    </source>
</reference>
<protein>
    <submittedName>
        <fullName evidence="7">2Fe-2S Rieske-type ferredoxin</fullName>
    </submittedName>
</protein>
<dbReference type="KEGG" id="rci:RRC297"/>
<dbReference type="Proteomes" id="UP000000663">
    <property type="component" value="Chromosome"/>
</dbReference>
<feature type="domain" description="Rieske" evidence="6">
    <location>
        <begin position="1"/>
        <end position="84"/>
    </location>
</feature>
<keyword evidence="4" id="KW-0411">Iron-sulfur</keyword>
<dbReference type="GO" id="GO:0046872">
    <property type="term" value="F:metal ion binding"/>
    <property type="evidence" value="ECO:0007669"/>
    <property type="project" value="UniProtKB-KW"/>
</dbReference>
<dbReference type="Pfam" id="PF00355">
    <property type="entry name" value="Rieske"/>
    <property type="match status" value="1"/>
</dbReference>
<evidence type="ECO:0000256" key="3">
    <source>
        <dbReference type="ARBA" id="ARBA00023004"/>
    </source>
</evidence>
<keyword evidence="8" id="KW-1185">Reference proteome</keyword>
<dbReference type="InterPro" id="IPR036922">
    <property type="entry name" value="Rieske_2Fe-2S_sf"/>
</dbReference>
<dbReference type="GO" id="GO:0051537">
    <property type="term" value="F:2 iron, 2 sulfur cluster binding"/>
    <property type="evidence" value="ECO:0007669"/>
    <property type="project" value="UniProtKB-KW"/>
</dbReference>
<dbReference type="PROSITE" id="PS51296">
    <property type="entry name" value="RIESKE"/>
    <property type="match status" value="1"/>
</dbReference>
<evidence type="ECO:0000256" key="1">
    <source>
        <dbReference type="ARBA" id="ARBA00022714"/>
    </source>
</evidence>
<name>Q0W0R5_METAR</name>
<dbReference type="PANTHER" id="PTHR21496:SF0">
    <property type="entry name" value="RIESKE DOMAIN-CONTAINING PROTEIN"/>
    <property type="match status" value="1"/>
</dbReference>
<comment type="cofactor">
    <cofactor evidence="5">
        <name>[2Fe-2S] cluster</name>
        <dbReference type="ChEBI" id="CHEBI:190135"/>
    </cofactor>
</comment>
<dbReference type="EMBL" id="AM114193">
    <property type="protein sequence ID" value="CAJ38028.1"/>
    <property type="molecule type" value="Genomic_DNA"/>
</dbReference>
<evidence type="ECO:0000313" key="8">
    <source>
        <dbReference type="Proteomes" id="UP000000663"/>
    </source>
</evidence>
<proteinExistence type="predicted"/>
<gene>
    <name evidence="7" type="primary">fdx2-3</name>
    <name evidence="7" type="ORF">RRC297</name>
</gene>
<dbReference type="eggNOG" id="arCOG02854">
    <property type="taxonomic scope" value="Archaea"/>
</dbReference>
<keyword evidence="2" id="KW-0479">Metal-binding</keyword>
<dbReference type="AlphaFoldDB" id="Q0W0R5"/>
<organism evidence="7 8">
    <name type="scientific">Methanocella arvoryzae (strain DSM 22066 / NBRC 105507 / MRE50)</name>
    <dbReference type="NCBI Taxonomy" id="351160"/>
    <lineage>
        <taxon>Archaea</taxon>
        <taxon>Methanobacteriati</taxon>
        <taxon>Methanobacteriota</taxon>
        <taxon>Stenosarchaea group</taxon>
        <taxon>Methanomicrobia</taxon>
        <taxon>Methanocellales</taxon>
        <taxon>Methanocellaceae</taxon>
        <taxon>Methanocella</taxon>
    </lineage>
</organism>
<dbReference type="SUPFAM" id="SSF50022">
    <property type="entry name" value="ISP domain"/>
    <property type="match status" value="1"/>
</dbReference>
<dbReference type="Gene3D" id="2.102.10.10">
    <property type="entry name" value="Rieske [2Fe-2S] iron-sulphur domain"/>
    <property type="match status" value="1"/>
</dbReference>
<dbReference type="PANTHER" id="PTHR21496">
    <property type="entry name" value="FERREDOXIN-RELATED"/>
    <property type="match status" value="1"/>
</dbReference>
<keyword evidence="3" id="KW-0408">Iron</keyword>
<dbReference type="STRING" id="351160.RRC297"/>
<evidence type="ECO:0000313" key="7">
    <source>
        <dbReference type="EMBL" id="CAJ38028.1"/>
    </source>
</evidence>
<evidence type="ECO:0000256" key="4">
    <source>
        <dbReference type="ARBA" id="ARBA00023014"/>
    </source>
</evidence>
<evidence type="ECO:0000256" key="2">
    <source>
        <dbReference type="ARBA" id="ARBA00022723"/>
    </source>
</evidence>
<sequence length="112" mass="12209">MKACEVEGLEIVLCNDGGKFYAFQRRCGHMNAPLDMGTANGYIVTCPLHSVQFDASTGKALSGIVPSYSEEPVPKSMAGSFAWLAQLMTHVKIHDLRTFAVKVEDGKIFVDI</sequence>
<accession>Q0W0R5</accession>
<dbReference type="InterPro" id="IPR017941">
    <property type="entry name" value="Rieske_2Fe-2S"/>
</dbReference>
<evidence type="ECO:0000259" key="6">
    <source>
        <dbReference type="PROSITE" id="PS51296"/>
    </source>
</evidence>
<evidence type="ECO:0000256" key="5">
    <source>
        <dbReference type="ARBA" id="ARBA00034078"/>
    </source>
</evidence>